<dbReference type="GO" id="GO:0005737">
    <property type="term" value="C:cytoplasm"/>
    <property type="evidence" value="ECO:0007669"/>
    <property type="project" value="TreeGrafter"/>
</dbReference>
<dbReference type="AlphaFoldDB" id="A0A1B7X9I6"/>
<dbReference type="CDD" id="cd02947">
    <property type="entry name" value="TRX_family"/>
    <property type="match status" value="1"/>
</dbReference>
<dbReference type="GO" id="GO:0015035">
    <property type="term" value="F:protein-disulfide reductase activity"/>
    <property type="evidence" value="ECO:0007669"/>
    <property type="project" value="UniProtKB-UniRule"/>
</dbReference>
<evidence type="ECO:0000256" key="4">
    <source>
        <dbReference type="ARBA" id="ARBA00023157"/>
    </source>
</evidence>
<comment type="caution">
    <text evidence="11">The sequence shown here is derived from an EMBL/GenBank/DDBJ whole genome shotgun (WGS) entry which is preliminary data.</text>
</comment>
<dbReference type="NCBIfam" id="TIGR01068">
    <property type="entry name" value="thioredoxin"/>
    <property type="match status" value="1"/>
</dbReference>
<reference evidence="11 12" key="1">
    <citation type="submission" date="2015-01" db="EMBL/GenBank/DDBJ databases">
        <title>Desulfovibrio sp. JC271 draft genome sequence.</title>
        <authorList>
            <person name="Shivani Y."/>
            <person name="Subhash Y."/>
            <person name="Sasikala C."/>
            <person name="Ramana C.V."/>
        </authorList>
    </citation>
    <scope>NUCLEOTIDE SEQUENCE [LARGE SCALE GENOMIC DNA]</scope>
    <source>
        <strain evidence="11 12">JC271</strain>
    </source>
</reference>
<feature type="domain" description="Thioredoxin" evidence="10">
    <location>
        <begin position="1"/>
        <end position="106"/>
    </location>
</feature>
<dbReference type="PROSITE" id="PS51352">
    <property type="entry name" value="THIOREDOXIN_2"/>
    <property type="match status" value="1"/>
</dbReference>
<feature type="site" description="Contributes to redox potential value" evidence="8">
    <location>
        <position position="31"/>
    </location>
</feature>
<evidence type="ECO:0000256" key="6">
    <source>
        <dbReference type="NCBIfam" id="TIGR01068"/>
    </source>
</evidence>
<dbReference type="SUPFAM" id="SSF52833">
    <property type="entry name" value="Thioredoxin-like"/>
    <property type="match status" value="1"/>
</dbReference>
<dbReference type="Gene3D" id="3.40.30.10">
    <property type="entry name" value="Glutaredoxin"/>
    <property type="match status" value="1"/>
</dbReference>
<evidence type="ECO:0000313" key="12">
    <source>
        <dbReference type="Proteomes" id="UP000091979"/>
    </source>
</evidence>
<evidence type="ECO:0000256" key="7">
    <source>
        <dbReference type="PIRNR" id="PIRNR000077"/>
    </source>
</evidence>
<organism evidence="11 12">
    <name type="scientific">Halodesulfovibrio spirochaetisodalis</name>
    <dbReference type="NCBI Taxonomy" id="1560234"/>
    <lineage>
        <taxon>Bacteria</taxon>
        <taxon>Pseudomonadati</taxon>
        <taxon>Thermodesulfobacteriota</taxon>
        <taxon>Desulfovibrionia</taxon>
        <taxon>Desulfovibrionales</taxon>
        <taxon>Desulfovibrionaceae</taxon>
        <taxon>Halodesulfovibrio</taxon>
    </lineage>
</organism>
<evidence type="ECO:0000313" key="11">
    <source>
        <dbReference type="EMBL" id="OBQ46016.1"/>
    </source>
</evidence>
<evidence type="ECO:0000256" key="9">
    <source>
        <dbReference type="PIRSR" id="PIRSR000077-4"/>
    </source>
</evidence>
<evidence type="ECO:0000259" key="10">
    <source>
        <dbReference type="PROSITE" id="PS51352"/>
    </source>
</evidence>
<dbReference type="InterPro" id="IPR036249">
    <property type="entry name" value="Thioredoxin-like_sf"/>
</dbReference>
<gene>
    <name evidence="11" type="ORF">SP90_14685</name>
</gene>
<keyword evidence="2" id="KW-0813">Transport</keyword>
<feature type="active site" description="Nucleophile" evidence="8">
    <location>
        <position position="30"/>
    </location>
</feature>
<name>A0A1B7X9I6_9BACT</name>
<dbReference type="Pfam" id="PF00085">
    <property type="entry name" value="Thioredoxin"/>
    <property type="match status" value="1"/>
</dbReference>
<dbReference type="PROSITE" id="PS00194">
    <property type="entry name" value="THIOREDOXIN_1"/>
    <property type="match status" value="1"/>
</dbReference>
<dbReference type="InterPro" id="IPR013766">
    <property type="entry name" value="Thioredoxin_domain"/>
</dbReference>
<keyword evidence="4 9" id="KW-1015">Disulfide bond</keyword>
<dbReference type="FunFam" id="3.40.30.10:FF:000001">
    <property type="entry name" value="Thioredoxin"/>
    <property type="match status" value="1"/>
</dbReference>
<dbReference type="PATRIC" id="fig|1560234.3.peg.2215"/>
<dbReference type="Proteomes" id="UP000091979">
    <property type="component" value="Unassembled WGS sequence"/>
</dbReference>
<dbReference type="InterPro" id="IPR017937">
    <property type="entry name" value="Thioredoxin_CS"/>
</dbReference>
<feature type="site" description="Contributes to redox potential value" evidence="8">
    <location>
        <position position="32"/>
    </location>
</feature>
<evidence type="ECO:0000256" key="3">
    <source>
        <dbReference type="ARBA" id="ARBA00022982"/>
    </source>
</evidence>
<dbReference type="PRINTS" id="PR00421">
    <property type="entry name" value="THIOREDOXIN"/>
</dbReference>
<keyword evidence="12" id="KW-1185">Reference proteome</keyword>
<evidence type="ECO:0000256" key="2">
    <source>
        <dbReference type="ARBA" id="ARBA00022448"/>
    </source>
</evidence>
<dbReference type="PANTHER" id="PTHR45663:SF11">
    <property type="entry name" value="GEO12009P1"/>
    <property type="match status" value="1"/>
</dbReference>
<evidence type="ECO:0000256" key="5">
    <source>
        <dbReference type="ARBA" id="ARBA00023284"/>
    </source>
</evidence>
<dbReference type="PANTHER" id="PTHR45663">
    <property type="entry name" value="GEO12009P1"/>
    <property type="match status" value="1"/>
</dbReference>
<dbReference type="RefSeq" id="WP_066857933.1">
    <property type="nucleotide sequence ID" value="NZ_JXMS01000032.1"/>
</dbReference>
<dbReference type="PIRSF" id="PIRSF000077">
    <property type="entry name" value="Thioredoxin"/>
    <property type="match status" value="1"/>
</dbReference>
<evidence type="ECO:0000256" key="1">
    <source>
        <dbReference type="ARBA" id="ARBA00008987"/>
    </source>
</evidence>
<comment type="similarity">
    <text evidence="1 7">Belongs to the thioredoxin family.</text>
</comment>
<feature type="site" description="Deprotonates C-terminal active site Cys" evidence="8">
    <location>
        <position position="24"/>
    </location>
</feature>
<feature type="active site" description="Nucleophile" evidence="8">
    <location>
        <position position="33"/>
    </location>
</feature>
<keyword evidence="5 9" id="KW-0676">Redox-active center</keyword>
<dbReference type="OrthoDB" id="9790390at2"/>
<dbReference type="InterPro" id="IPR005746">
    <property type="entry name" value="Thioredoxin"/>
</dbReference>
<proteinExistence type="inferred from homology"/>
<sequence length="107" mass="11583">MAAQVTDSNFEAEIIESKIPALVDFWAPWCGPCRAMGPVIDELAAEYDGQVRIVKMNVDENPGTPSKYGIRAIPTIILFKDGEVVEQVTGAVSKSSIQDMITKKALG</sequence>
<dbReference type="EMBL" id="JXMS01000032">
    <property type="protein sequence ID" value="OBQ46016.1"/>
    <property type="molecule type" value="Genomic_DNA"/>
</dbReference>
<feature type="disulfide bond" description="Redox-active" evidence="9">
    <location>
        <begin position="30"/>
        <end position="33"/>
    </location>
</feature>
<dbReference type="STRING" id="1560234.SP90_14685"/>
<accession>A0A1B7X9I6</accession>
<protein>
    <recommendedName>
        <fullName evidence="6 7">Thioredoxin</fullName>
    </recommendedName>
</protein>
<evidence type="ECO:0000256" key="8">
    <source>
        <dbReference type="PIRSR" id="PIRSR000077-1"/>
    </source>
</evidence>
<keyword evidence="3" id="KW-0249">Electron transport</keyword>